<feature type="transmembrane region" description="Helical" evidence="5">
    <location>
        <begin position="103"/>
        <end position="122"/>
    </location>
</feature>
<proteinExistence type="predicted"/>
<evidence type="ECO:0000313" key="7">
    <source>
        <dbReference type="EMBL" id="ODQ76755.1"/>
    </source>
</evidence>
<dbReference type="STRING" id="675824.A0A1E3QGC5"/>
<reference evidence="7 8" key="1">
    <citation type="journal article" date="2016" name="Proc. Natl. Acad. Sci. U.S.A.">
        <title>Comparative genomics of biotechnologically important yeasts.</title>
        <authorList>
            <person name="Riley R."/>
            <person name="Haridas S."/>
            <person name="Wolfe K.H."/>
            <person name="Lopes M.R."/>
            <person name="Hittinger C.T."/>
            <person name="Goeker M."/>
            <person name="Salamov A.A."/>
            <person name="Wisecaver J.H."/>
            <person name="Long T.M."/>
            <person name="Calvey C.H."/>
            <person name="Aerts A.L."/>
            <person name="Barry K.W."/>
            <person name="Choi C."/>
            <person name="Clum A."/>
            <person name="Coughlan A.Y."/>
            <person name="Deshpande S."/>
            <person name="Douglass A.P."/>
            <person name="Hanson S.J."/>
            <person name="Klenk H.-P."/>
            <person name="LaButti K.M."/>
            <person name="Lapidus A."/>
            <person name="Lindquist E.A."/>
            <person name="Lipzen A.M."/>
            <person name="Meier-Kolthoff J.P."/>
            <person name="Ohm R.A."/>
            <person name="Otillar R.P."/>
            <person name="Pangilinan J.L."/>
            <person name="Peng Y."/>
            <person name="Rokas A."/>
            <person name="Rosa C.A."/>
            <person name="Scheuner C."/>
            <person name="Sibirny A.A."/>
            <person name="Slot J.C."/>
            <person name="Stielow J.B."/>
            <person name="Sun H."/>
            <person name="Kurtzman C.P."/>
            <person name="Blackwell M."/>
            <person name="Grigoriev I.V."/>
            <person name="Jeffries T.W."/>
        </authorList>
    </citation>
    <scope>NUCLEOTIDE SEQUENCE [LARGE SCALE GENOMIC DNA]</scope>
    <source>
        <strain evidence="7 8">NRRL Y-11557</strain>
    </source>
</reference>
<feature type="transmembrane region" description="Helical" evidence="5">
    <location>
        <begin position="414"/>
        <end position="434"/>
    </location>
</feature>
<evidence type="ECO:0000256" key="1">
    <source>
        <dbReference type="ARBA" id="ARBA00004141"/>
    </source>
</evidence>
<dbReference type="InterPro" id="IPR011701">
    <property type="entry name" value="MFS"/>
</dbReference>
<dbReference type="PANTHER" id="PTHR23502">
    <property type="entry name" value="MAJOR FACILITATOR SUPERFAMILY"/>
    <property type="match status" value="1"/>
</dbReference>
<accession>A0A1E3QGC5</accession>
<feature type="transmembrane region" description="Helical" evidence="5">
    <location>
        <begin position="170"/>
        <end position="190"/>
    </location>
</feature>
<dbReference type="Pfam" id="PF07690">
    <property type="entry name" value="MFS_1"/>
    <property type="match status" value="1"/>
</dbReference>
<dbReference type="InterPro" id="IPR036259">
    <property type="entry name" value="MFS_trans_sf"/>
</dbReference>
<dbReference type="FunFam" id="1.20.1250.20:FF:000082">
    <property type="entry name" value="MFS multidrug transporter, putative"/>
    <property type="match status" value="1"/>
</dbReference>
<evidence type="ECO:0000256" key="4">
    <source>
        <dbReference type="ARBA" id="ARBA00023136"/>
    </source>
</evidence>
<evidence type="ECO:0000259" key="6">
    <source>
        <dbReference type="PROSITE" id="PS50850"/>
    </source>
</evidence>
<keyword evidence="8" id="KW-1185">Reference proteome</keyword>
<evidence type="ECO:0000256" key="3">
    <source>
        <dbReference type="ARBA" id="ARBA00022989"/>
    </source>
</evidence>
<evidence type="ECO:0000313" key="8">
    <source>
        <dbReference type="Proteomes" id="UP000094385"/>
    </source>
</evidence>
<dbReference type="PROSITE" id="PS50850">
    <property type="entry name" value="MFS"/>
    <property type="match status" value="1"/>
</dbReference>
<name>A0A1E3QGC5_LIPST</name>
<dbReference type="Proteomes" id="UP000094385">
    <property type="component" value="Unassembled WGS sequence"/>
</dbReference>
<feature type="transmembrane region" description="Helical" evidence="5">
    <location>
        <begin position="374"/>
        <end position="393"/>
    </location>
</feature>
<feature type="domain" description="Major facilitator superfamily (MFS) profile" evidence="6">
    <location>
        <begin position="104"/>
        <end position="537"/>
    </location>
</feature>
<feature type="transmembrane region" description="Helical" evidence="5">
    <location>
        <begin position="508"/>
        <end position="528"/>
    </location>
</feature>
<keyword evidence="4 5" id="KW-0472">Membrane</keyword>
<feature type="transmembrane region" description="Helical" evidence="5">
    <location>
        <begin position="440"/>
        <end position="466"/>
    </location>
</feature>
<comment type="subcellular location">
    <subcellularLocation>
        <location evidence="1">Membrane</location>
        <topology evidence="1">Multi-pass membrane protein</topology>
    </subcellularLocation>
</comment>
<organism evidence="7 8">
    <name type="scientific">Lipomyces starkeyi NRRL Y-11557</name>
    <dbReference type="NCBI Taxonomy" id="675824"/>
    <lineage>
        <taxon>Eukaryota</taxon>
        <taxon>Fungi</taxon>
        <taxon>Dikarya</taxon>
        <taxon>Ascomycota</taxon>
        <taxon>Saccharomycotina</taxon>
        <taxon>Lipomycetes</taxon>
        <taxon>Lipomycetales</taxon>
        <taxon>Lipomycetaceae</taxon>
        <taxon>Lipomyces</taxon>
    </lineage>
</organism>
<dbReference type="PANTHER" id="PTHR23502:SF74">
    <property type="entry name" value="MAJOR FACILITATOR SUPERFAMILY (MFS) PROFILE DOMAIN-CONTAINING PROTEIN"/>
    <property type="match status" value="1"/>
</dbReference>
<dbReference type="GO" id="GO:0005886">
    <property type="term" value="C:plasma membrane"/>
    <property type="evidence" value="ECO:0007669"/>
    <property type="project" value="TreeGrafter"/>
</dbReference>
<sequence length="549" mass="60506">MPVAVHDPVTDEIPGIEVELVAESAADPQLLLHRYISREKNFLVKFPTPQHVYTVASKGHPSVFEKSPLADCLSCAENNAPILIDFAPDDPTDPRNFSTQRKYVITVVLIALLLNSTFASSVTSGASKAIGTHFGSSTIVTTLLISLFMVGFVIGPLFWAPMSEHVGRKYILLSSFTLYFIFSIACALAPSIGSLIAFRFLQGLSATCPIAVSGGVFADIYSDPIKRGRAVALFCGSTIMGSLSGPFIAGYVSTSYLGWRWVFWLTAIFAGVTLMCTSLVLPETFRPILMMRRAQKLRKEGHNVVAAYELEDKDLKGVVLHVLMRPLKMLFKEIIVAAICLYVGFTYGLLYMFFQAYPVIFQQERGMSPGKGSLMLLPIGLGAALTTVAHYMYDIRIQRLKAMPGKVISMELERLPVTIVTAWFLPIGLFWLAWTSYNRIPFAITMIGGVFFGLGFTSLFIGFLNYATDCYKIYAASAHGIMSVTRSIIAASLPLFAPAMYDRLGVHWATTLWAFISLAMAPIPILFFKYGHLLRERSAFTSSLATQNL</sequence>
<gene>
    <name evidence="7" type="ORF">LIPSTDRAFT_142166</name>
</gene>
<evidence type="ECO:0000256" key="2">
    <source>
        <dbReference type="ARBA" id="ARBA00022692"/>
    </source>
</evidence>
<feature type="transmembrane region" description="Helical" evidence="5">
    <location>
        <begin position="473"/>
        <end position="496"/>
    </location>
</feature>
<dbReference type="AlphaFoldDB" id="A0A1E3QGC5"/>
<protein>
    <recommendedName>
        <fullName evidence="6">Major facilitator superfamily (MFS) profile domain-containing protein</fullName>
    </recommendedName>
</protein>
<dbReference type="InterPro" id="IPR020846">
    <property type="entry name" value="MFS_dom"/>
</dbReference>
<dbReference type="Gene3D" id="1.20.1250.20">
    <property type="entry name" value="MFS general substrate transporter like domains"/>
    <property type="match status" value="1"/>
</dbReference>
<dbReference type="EMBL" id="KV454289">
    <property type="protein sequence ID" value="ODQ76755.1"/>
    <property type="molecule type" value="Genomic_DNA"/>
</dbReference>
<dbReference type="OrthoDB" id="4033434at2759"/>
<feature type="transmembrane region" description="Helical" evidence="5">
    <location>
        <begin position="261"/>
        <end position="282"/>
    </location>
</feature>
<keyword evidence="2 5" id="KW-0812">Transmembrane</keyword>
<dbReference type="SUPFAM" id="SSF103473">
    <property type="entry name" value="MFS general substrate transporter"/>
    <property type="match status" value="1"/>
</dbReference>
<evidence type="ECO:0000256" key="5">
    <source>
        <dbReference type="SAM" id="Phobius"/>
    </source>
</evidence>
<keyword evidence="3 5" id="KW-1133">Transmembrane helix</keyword>
<feature type="transmembrane region" description="Helical" evidence="5">
    <location>
        <begin position="230"/>
        <end position="249"/>
    </location>
</feature>
<feature type="transmembrane region" description="Helical" evidence="5">
    <location>
        <begin position="334"/>
        <end position="354"/>
    </location>
</feature>
<dbReference type="GO" id="GO:0022857">
    <property type="term" value="F:transmembrane transporter activity"/>
    <property type="evidence" value="ECO:0007669"/>
    <property type="project" value="InterPro"/>
</dbReference>
<feature type="transmembrane region" description="Helical" evidence="5">
    <location>
        <begin position="134"/>
        <end position="158"/>
    </location>
</feature>
<feature type="transmembrane region" description="Helical" evidence="5">
    <location>
        <begin position="196"/>
        <end position="218"/>
    </location>
</feature>
<dbReference type="CDD" id="cd17323">
    <property type="entry name" value="MFS_Tpo1_MDR_like"/>
    <property type="match status" value="1"/>
</dbReference>